<feature type="region of interest" description="Disordered" evidence="6">
    <location>
        <begin position="32"/>
        <end position="61"/>
    </location>
</feature>
<evidence type="ECO:0000313" key="10">
    <source>
        <dbReference type="Proteomes" id="UP000094043"/>
    </source>
</evidence>
<feature type="transmembrane region" description="Helical" evidence="7">
    <location>
        <begin position="380"/>
        <end position="401"/>
    </location>
</feature>
<feature type="transmembrane region" description="Helical" evidence="7">
    <location>
        <begin position="140"/>
        <end position="159"/>
    </location>
</feature>
<feature type="transmembrane region" description="Helical" evidence="7">
    <location>
        <begin position="545"/>
        <end position="563"/>
    </location>
</feature>
<gene>
    <name evidence="9" type="ORF">L203_105089</name>
</gene>
<keyword evidence="4 7" id="KW-1133">Transmembrane helix</keyword>
<accession>A0AAJ8JWY8</accession>
<feature type="transmembrane region" description="Helical" evidence="7">
    <location>
        <begin position="171"/>
        <end position="191"/>
    </location>
</feature>
<dbReference type="CDD" id="cd17502">
    <property type="entry name" value="MFS_Azr1_MDR_like"/>
    <property type="match status" value="1"/>
</dbReference>
<keyword evidence="10" id="KW-1185">Reference proteome</keyword>
<feature type="transmembrane region" description="Helical" evidence="7">
    <location>
        <begin position="71"/>
        <end position="90"/>
    </location>
</feature>
<name>A0AAJ8JWY8_9TREE</name>
<organism evidence="9 10">
    <name type="scientific">Cryptococcus depauperatus CBS 7841</name>
    <dbReference type="NCBI Taxonomy" id="1295531"/>
    <lineage>
        <taxon>Eukaryota</taxon>
        <taxon>Fungi</taxon>
        <taxon>Dikarya</taxon>
        <taxon>Basidiomycota</taxon>
        <taxon>Agaricomycotina</taxon>
        <taxon>Tremellomycetes</taxon>
        <taxon>Tremellales</taxon>
        <taxon>Cryptococcaceae</taxon>
        <taxon>Cryptococcus</taxon>
    </lineage>
</organism>
<comment type="subcellular location">
    <subcellularLocation>
        <location evidence="1">Membrane</location>
        <topology evidence="1">Multi-pass membrane protein</topology>
    </subcellularLocation>
</comment>
<dbReference type="GeneID" id="91089298"/>
<dbReference type="KEGG" id="cdep:91089298"/>
<reference evidence="9" key="3">
    <citation type="submission" date="2024-01" db="EMBL/GenBank/DDBJ databases">
        <authorList>
            <person name="Coelho M.A."/>
            <person name="David-Palma M."/>
            <person name="Shea T."/>
            <person name="Sun S."/>
            <person name="Cuomo C.A."/>
            <person name="Heitman J."/>
        </authorList>
    </citation>
    <scope>NUCLEOTIDE SEQUENCE</scope>
    <source>
        <strain evidence="9">CBS 7841</strain>
    </source>
</reference>
<evidence type="ECO:0000256" key="4">
    <source>
        <dbReference type="ARBA" id="ARBA00022989"/>
    </source>
</evidence>
<evidence type="ECO:0000256" key="3">
    <source>
        <dbReference type="ARBA" id="ARBA00022692"/>
    </source>
</evidence>
<dbReference type="PANTHER" id="PTHR23501">
    <property type="entry name" value="MAJOR FACILITATOR SUPERFAMILY"/>
    <property type="match status" value="1"/>
</dbReference>
<feature type="transmembrane region" description="Helical" evidence="7">
    <location>
        <begin position="111"/>
        <end position="134"/>
    </location>
</feature>
<dbReference type="Gene3D" id="1.20.1720.10">
    <property type="entry name" value="Multidrug resistance protein D"/>
    <property type="match status" value="1"/>
</dbReference>
<evidence type="ECO:0000256" key="5">
    <source>
        <dbReference type="ARBA" id="ARBA00023136"/>
    </source>
</evidence>
<evidence type="ECO:0000256" key="2">
    <source>
        <dbReference type="ARBA" id="ARBA00007520"/>
    </source>
</evidence>
<feature type="transmembrane region" description="Helical" evidence="7">
    <location>
        <begin position="197"/>
        <end position="217"/>
    </location>
</feature>
<evidence type="ECO:0000259" key="8">
    <source>
        <dbReference type="PROSITE" id="PS50850"/>
    </source>
</evidence>
<reference evidence="9" key="1">
    <citation type="submission" date="2016-06" db="EMBL/GenBank/DDBJ databases">
        <authorList>
            <person name="Cuomo C."/>
            <person name="Litvintseva A."/>
            <person name="Heitman J."/>
            <person name="Chen Y."/>
            <person name="Sun S."/>
            <person name="Springer D."/>
            <person name="Dromer F."/>
            <person name="Young S."/>
            <person name="Zeng Q."/>
            <person name="Chapman S."/>
            <person name="Gujja S."/>
            <person name="Saif S."/>
            <person name="Birren B."/>
        </authorList>
    </citation>
    <scope>NUCLEOTIDE SEQUENCE</scope>
    <source>
        <strain evidence="9">CBS 7841</strain>
    </source>
</reference>
<evidence type="ECO:0000256" key="1">
    <source>
        <dbReference type="ARBA" id="ARBA00004141"/>
    </source>
</evidence>
<dbReference type="Gene3D" id="1.20.1250.20">
    <property type="entry name" value="MFS general substrate transporter like domains"/>
    <property type="match status" value="1"/>
</dbReference>
<feature type="transmembrane region" description="Helical" evidence="7">
    <location>
        <begin position="306"/>
        <end position="327"/>
    </location>
</feature>
<dbReference type="Pfam" id="PF07690">
    <property type="entry name" value="MFS_1"/>
    <property type="match status" value="1"/>
</dbReference>
<dbReference type="InterPro" id="IPR020846">
    <property type="entry name" value="MFS_dom"/>
</dbReference>
<feature type="domain" description="Major facilitator superfamily (MFS) profile" evidence="8">
    <location>
        <begin position="76"/>
        <end position="568"/>
    </location>
</feature>
<sequence>MEDHSATPTLREEIRGGLAGEAVEYGQSPSLARTASQKLPHHDTASSENAKLESKEETEKTQDDSGLLSGLRLYLVFLSLMLCVFMFALDQSIVSTAIPIIVSDFHAFDQVAWIITGYFLTQCGLIMFVGQLLTVLKAKWMLLGAVFFFELGSLVCAVAKDMDTLIGGRAVQGIGASGMFVSILSVIATVTRVDQRAAFMSSFGIVFVISSVVGPLLGGAFTQHVSWRWCFYINLPFGGIAAAAVVFLLPARDPEKNDNVPDDMPLWKKLMRLDWLGTALIFCLVTSLLLALSWGGNQYSWKNWRIIFLFILGGLLAIAFVASQIWLDKRALIPLSLLKDRTVLSAACTIFFWMLAMLGGTYQLPLFYQAVRNHSPEKSGVDIIAFMLSVCVAIFVSGGFTTKFGRYYPFFLLGPPFSAVGFGLLYTVNANTAGSKLIGYQILAGFGVGLSFQMAFLAVQAQYHERPHLLPQATAVVTFMQLTGAAIGIGIVNTVQSVYLNTEIKRLAPDVDFELVRHSVSAIYTLPKAQQPAVVEAYVISITKSFIPIIIAVSLALISGAFVRNHSMLQKGGAGGGHMA</sequence>
<dbReference type="EMBL" id="CP143789">
    <property type="protein sequence ID" value="WVN89859.1"/>
    <property type="molecule type" value="Genomic_DNA"/>
</dbReference>
<protein>
    <recommendedName>
        <fullName evidence="8">Major facilitator superfamily (MFS) profile domain-containing protein</fullName>
    </recommendedName>
</protein>
<dbReference type="SUPFAM" id="SSF103473">
    <property type="entry name" value="MFS general substrate transporter"/>
    <property type="match status" value="2"/>
</dbReference>
<feature type="transmembrane region" description="Helical" evidence="7">
    <location>
        <begin position="229"/>
        <end position="249"/>
    </location>
</feature>
<feature type="transmembrane region" description="Helical" evidence="7">
    <location>
        <begin position="407"/>
        <end position="426"/>
    </location>
</feature>
<evidence type="ECO:0000256" key="7">
    <source>
        <dbReference type="SAM" id="Phobius"/>
    </source>
</evidence>
<dbReference type="GO" id="GO:0022857">
    <property type="term" value="F:transmembrane transporter activity"/>
    <property type="evidence" value="ECO:0007669"/>
    <property type="project" value="InterPro"/>
</dbReference>
<dbReference type="GO" id="GO:0005886">
    <property type="term" value="C:plasma membrane"/>
    <property type="evidence" value="ECO:0007669"/>
    <property type="project" value="TreeGrafter"/>
</dbReference>
<dbReference type="FunFam" id="1.20.1720.10:FF:000014">
    <property type="entry name" value="MFS drug transporter, putative"/>
    <property type="match status" value="1"/>
</dbReference>
<reference evidence="9" key="2">
    <citation type="journal article" date="2022" name="Elife">
        <title>Obligate sexual reproduction of a homothallic fungus closely related to the Cryptococcus pathogenic species complex.</title>
        <authorList>
            <person name="Passer A.R."/>
            <person name="Clancey S.A."/>
            <person name="Shea T."/>
            <person name="David-Palma M."/>
            <person name="Averette A.F."/>
            <person name="Boekhout T."/>
            <person name="Porcel B.M."/>
            <person name="Nowrousian M."/>
            <person name="Cuomo C.A."/>
            <person name="Sun S."/>
            <person name="Heitman J."/>
            <person name="Coelho M.A."/>
        </authorList>
    </citation>
    <scope>NUCLEOTIDE SEQUENCE</scope>
    <source>
        <strain evidence="9">CBS 7841</strain>
    </source>
</reference>
<feature type="transmembrane region" description="Helical" evidence="7">
    <location>
        <begin position="343"/>
        <end position="368"/>
    </location>
</feature>
<feature type="transmembrane region" description="Helical" evidence="7">
    <location>
        <begin position="438"/>
        <end position="459"/>
    </location>
</feature>
<comment type="similarity">
    <text evidence="2">Belongs to the major facilitator superfamily. TCR/Tet family.</text>
</comment>
<proteinExistence type="inferred from homology"/>
<feature type="transmembrane region" description="Helical" evidence="7">
    <location>
        <begin position="275"/>
        <end position="294"/>
    </location>
</feature>
<keyword evidence="3 7" id="KW-0812">Transmembrane</keyword>
<evidence type="ECO:0000313" key="9">
    <source>
        <dbReference type="EMBL" id="WVN89859.1"/>
    </source>
</evidence>
<dbReference type="PANTHER" id="PTHR23501:SF198">
    <property type="entry name" value="AZOLE RESISTANCE PROTEIN 1-RELATED"/>
    <property type="match status" value="1"/>
</dbReference>
<dbReference type="InterPro" id="IPR011701">
    <property type="entry name" value="MFS"/>
</dbReference>
<evidence type="ECO:0000256" key="6">
    <source>
        <dbReference type="SAM" id="MobiDB-lite"/>
    </source>
</evidence>
<dbReference type="InterPro" id="IPR036259">
    <property type="entry name" value="MFS_trans_sf"/>
</dbReference>
<keyword evidence="5 7" id="KW-0472">Membrane</keyword>
<dbReference type="Proteomes" id="UP000094043">
    <property type="component" value="Chromosome 6"/>
</dbReference>
<dbReference type="RefSeq" id="XP_066070559.1">
    <property type="nucleotide sequence ID" value="XM_066214462.1"/>
</dbReference>
<dbReference type="AlphaFoldDB" id="A0AAJ8JWY8"/>
<dbReference type="PROSITE" id="PS50850">
    <property type="entry name" value="MFS"/>
    <property type="match status" value="1"/>
</dbReference>
<feature type="compositionally biased region" description="Basic and acidic residues" evidence="6">
    <location>
        <begin position="40"/>
        <end position="61"/>
    </location>
</feature>